<dbReference type="SUPFAM" id="SSF51690">
    <property type="entry name" value="Nicotinate/Quinolinate PRTase C-terminal domain-like"/>
    <property type="match status" value="1"/>
</dbReference>
<evidence type="ECO:0000256" key="3">
    <source>
        <dbReference type="ARBA" id="ARBA00022679"/>
    </source>
</evidence>
<dbReference type="Pfam" id="PF02749">
    <property type="entry name" value="QRPTase_N"/>
    <property type="match status" value="1"/>
</dbReference>
<dbReference type="InterPro" id="IPR027277">
    <property type="entry name" value="NadC/ModD"/>
</dbReference>
<dbReference type="Pfam" id="PF01729">
    <property type="entry name" value="QRPTase_C"/>
    <property type="match status" value="1"/>
</dbReference>
<gene>
    <name evidence="7" type="ORF">D1114_02415</name>
</gene>
<dbReference type="SUPFAM" id="SSF54675">
    <property type="entry name" value="Nicotinate/Quinolinate PRTase N-terminal domain-like"/>
    <property type="match status" value="1"/>
</dbReference>
<dbReference type="PANTHER" id="PTHR32179">
    <property type="entry name" value="NICOTINATE-NUCLEOTIDE PYROPHOSPHORYLASE [CARBOXYLATING]"/>
    <property type="match status" value="1"/>
</dbReference>
<dbReference type="InterPro" id="IPR037128">
    <property type="entry name" value="Quinolinate_PRibosylTase_N_sf"/>
</dbReference>
<dbReference type="GO" id="GO:0004514">
    <property type="term" value="F:nicotinate-nucleotide diphosphorylase (carboxylating) activity"/>
    <property type="evidence" value="ECO:0007669"/>
    <property type="project" value="InterPro"/>
</dbReference>
<organism evidence="7 8">
    <name type="scientific">Cereibacter sphaeroides</name>
    <name type="common">Rhodobacter sphaeroides</name>
    <dbReference type="NCBI Taxonomy" id="1063"/>
    <lineage>
        <taxon>Bacteria</taxon>
        <taxon>Pseudomonadati</taxon>
        <taxon>Pseudomonadota</taxon>
        <taxon>Alphaproteobacteria</taxon>
        <taxon>Rhodobacterales</taxon>
        <taxon>Paracoccaceae</taxon>
        <taxon>Cereibacter</taxon>
    </lineage>
</organism>
<dbReference type="EMBL" id="QWGP01000002">
    <property type="protein sequence ID" value="RHZ98087.1"/>
    <property type="molecule type" value="Genomic_DNA"/>
</dbReference>
<dbReference type="InterPro" id="IPR036068">
    <property type="entry name" value="Nicotinate_pribotase-like_C"/>
</dbReference>
<feature type="domain" description="Quinolinate phosphoribosyl transferase C-terminal" evidence="5">
    <location>
        <begin position="106"/>
        <end position="273"/>
    </location>
</feature>
<dbReference type="PIRSF" id="PIRSF006250">
    <property type="entry name" value="NadC_ModD"/>
    <property type="match status" value="1"/>
</dbReference>
<evidence type="ECO:0000259" key="5">
    <source>
        <dbReference type="Pfam" id="PF01729"/>
    </source>
</evidence>
<reference evidence="7 8" key="1">
    <citation type="submission" date="2018-08" db="EMBL/GenBank/DDBJ databases">
        <title>Draft genome sequence of Rhodobacter sphaeroides FY.</title>
        <authorList>
            <person name="Rayyan A."/>
            <person name="Meyer T.E."/>
            <person name="Kyndt J.A."/>
        </authorList>
    </citation>
    <scope>NUCLEOTIDE SEQUENCE [LARGE SCALE GENOMIC DNA]</scope>
    <source>
        <strain evidence="7 8">FY</strain>
    </source>
</reference>
<dbReference type="InterPro" id="IPR013785">
    <property type="entry name" value="Aldolase_TIM"/>
</dbReference>
<evidence type="ECO:0000313" key="8">
    <source>
        <dbReference type="Proteomes" id="UP000266305"/>
    </source>
</evidence>
<dbReference type="PANTHER" id="PTHR32179:SF4">
    <property type="entry name" value="PYROPHOSPHORYLASE MODD-RELATED"/>
    <property type="match status" value="1"/>
</dbReference>
<name>A0AAX1UQH2_CERSP</name>
<dbReference type="AlphaFoldDB" id="A0AAX1UQH2"/>
<evidence type="ECO:0000313" key="7">
    <source>
        <dbReference type="EMBL" id="RHZ98087.1"/>
    </source>
</evidence>
<dbReference type="InterPro" id="IPR022412">
    <property type="entry name" value="Quinolinate_PRibosylTrfase_N"/>
</dbReference>
<dbReference type="GO" id="GO:0009435">
    <property type="term" value="P:NAD+ biosynthetic process"/>
    <property type="evidence" value="ECO:0007669"/>
    <property type="project" value="InterPro"/>
</dbReference>
<dbReference type="Gene3D" id="3.20.20.70">
    <property type="entry name" value="Aldolase class I"/>
    <property type="match status" value="1"/>
</dbReference>
<comment type="similarity">
    <text evidence="1 4">Belongs to the NadC/ModD family.</text>
</comment>
<feature type="domain" description="Quinolinate phosphoribosyl transferase N-terminal" evidence="6">
    <location>
        <begin position="26"/>
        <end position="104"/>
    </location>
</feature>
<comment type="caution">
    <text evidence="7">The sequence shown here is derived from an EMBL/GenBank/DDBJ whole genome shotgun (WGS) entry which is preliminary data.</text>
</comment>
<dbReference type="Gene3D" id="3.90.1170.20">
    <property type="entry name" value="Quinolinate phosphoribosyl transferase, N-terminal domain"/>
    <property type="match status" value="1"/>
</dbReference>
<keyword evidence="2 4" id="KW-0328">Glycosyltransferase</keyword>
<evidence type="ECO:0000256" key="1">
    <source>
        <dbReference type="ARBA" id="ARBA00009400"/>
    </source>
</evidence>
<proteinExistence type="inferred from homology"/>
<evidence type="ECO:0000256" key="4">
    <source>
        <dbReference type="PIRNR" id="PIRNR006250"/>
    </source>
</evidence>
<dbReference type="GO" id="GO:0005737">
    <property type="term" value="C:cytoplasm"/>
    <property type="evidence" value="ECO:0007669"/>
    <property type="project" value="TreeGrafter"/>
</dbReference>
<sequence>MLMLDDVALHCLLKRDRHPGVTVADATSRDSRGMTVTLRAGAAGTVCGLEEAERIFTLLGCAVDIAAASGARVETNDLLVAARGPLASLTSGWQPAQSLIEWASGVATATADFVAAARAANPGIVVACPRKAIPGARPLALKAAVSGGAVVQLGASPTPTLILAEHFAFEGAASVRNRVAQMRQTDPARPVAVEVETLAHALAAADLGADMIQLRKMRPEEVAATARSLDRGWTGQLIAAGAIPISLAAAYATSGADVLMTSMPYHAPLADIRVAFERD</sequence>
<evidence type="ECO:0000256" key="2">
    <source>
        <dbReference type="ARBA" id="ARBA00022676"/>
    </source>
</evidence>
<dbReference type="InterPro" id="IPR002638">
    <property type="entry name" value="Quinolinate_PRibosylTrfase_C"/>
</dbReference>
<keyword evidence="3 4" id="KW-0808">Transferase</keyword>
<evidence type="ECO:0000259" key="6">
    <source>
        <dbReference type="Pfam" id="PF02749"/>
    </source>
</evidence>
<dbReference type="GO" id="GO:0034213">
    <property type="term" value="P:quinolinate catabolic process"/>
    <property type="evidence" value="ECO:0007669"/>
    <property type="project" value="TreeGrafter"/>
</dbReference>
<accession>A0AAX1UQH2</accession>
<protein>
    <submittedName>
        <fullName evidence="7">Quinolinate phosphoribosyl transferase</fullName>
    </submittedName>
</protein>
<dbReference type="Proteomes" id="UP000266305">
    <property type="component" value="Unassembled WGS sequence"/>
</dbReference>
<dbReference type="RefSeq" id="WP_118999225.1">
    <property type="nucleotide sequence ID" value="NZ_QWGP01000002.1"/>
</dbReference>